<evidence type="ECO:0000256" key="1">
    <source>
        <dbReference type="SAM" id="Coils"/>
    </source>
</evidence>
<keyword evidence="4" id="KW-1185">Reference proteome</keyword>
<dbReference type="AlphaFoldDB" id="A0AAE3SPC4"/>
<evidence type="ECO:0000256" key="2">
    <source>
        <dbReference type="SAM" id="Phobius"/>
    </source>
</evidence>
<accession>A0AAE3SPC4</accession>
<dbReference type="Proteomes" id="UP001207116">
    <property type="component" value="Unassembled WGS sequence"/>
</dbReference>
<organism evidence="3 4">
    <name type="scientific">Lentiprolixibacter aurantiacus</name>
    <dbReference type="NCBI Taxonomy" id="2993939"/>
    <lineage>
        <taxon>Bacteria</taxon>
        <taxon>Pseudomonadati</taxon>
        <taxon>Bacteroidota</taxon>
        <taxon>Flavobacteriia</taxon>
        <taxon>Flavobacteriales</taxon>
        <taxon>Flavobacteriaceae</taxon>
        <taxon>Lentiprolixibacter</taxon>
    </lineage>
</organism>
<dbReference type="InterPro" id="IPR045749">
    <property type="entry name" value="DUF6090"/>
</dbReference>
<protein>
    <submittedName>
        <fullName evidence="3">DUF6090 family protein</fullName>
    </submittedName>
</protein>
<reference evidence="3" key="1">
    <citation type="submission" date="2022-11" db="EMBL/GenBank/DDBJ databases">
        <title>The characterization of three novel Bacteroidetes species and genomic analysis of their roles in tidal elemental geochemical cycles.</title>
        <authorList>
            <person name="Ma K.-J."/>
        </authorList>
    </citation>
    <scope>NUCLEOTIDE SEQUENCE</scope>
    <source>
        <strain evidence="3">M415</strain>
    </source>
</reference>
<keyword evidence="1" id="KW-0175">Coiled coil</keyword>
<gene>
    <name evidence="3" type="ORF">OO016_07155</name>
</gene>
<dbReference type="RefSeq" id="WP_266012010.1">
    <property type="nucleotide sequence ID" value="NZ_JAPFQP010000002.1"/>
</dbReference>
<name>A0AAE3SPC4_9FLAO</name>
<keyword evidence="2" id="KW-1133">Transmembrane helix</keyword>
<dbReference type="EMBL" id="JAPFQP010000002">
    <property type="protein sequence ID" value="MCX2719372.1"/>
    <property type="molecule type" value="Genomic_DNA"/>
</dbReference>
<sequence>MKLFRNLRQSLIEEGKFRKYVLYALGEILLVMIGILLAFQVDKWNEQRLNRIEELKYYSNLKGDLEQYRYGFNGQIDYNGTHLEMFNYALETSLSGDPGKQDTLIQTIPYMFNYSDFDQDGNIYETLVNSGDVKLLSNEKIIKGIRGLEWRFQYINRMENIHWDIILDYVSSWASDNIKFAQMETVDNEVLYSYEFQNMLILLKRVMEEKEMVYKAAIEEIDSLTNEIDMEIELSK</sequence>
<feature type="transmembrane region" description="Helical" evidence="2">
    <location>
        <begin position="20"/>
        <end position="41"/>
    </location>
</feature>
<keyword evidence="2" id="KW-0472">Membrane</keyword>
<feature type="coiled-coil region" evidence="1">
    <location>
        <begin position="207"/>
        <end position="234"/>
    </location>
</feature>
<comment type="caution">
    <text evidence="3">The sequence shown here is derived from an EMBL/GenBank/DDBJ whole genome shotgun (WGS) entry which is preliminary data.</text>
</comment>
<evidence type="ECO:0000313" key="4">
    <source>
        <dbReference type="Proteomes" id="UP001207116"/>
    </source>
</evidence>
<dbReference type="Pfam" id="PF19578">
    <property type="entry name" value="DUF6090"/>
    <property type="match status" value="1"/>
</dbReference>
<evidence type="ECO:0000313" key="3">
    <source>
        <dbReference type="EMBL" id="MCX2719372.1"/>
    </source>
</evidence>
<keyword evidence="2" id="KW-0812">Transmembrane</keyword>
<proteinExistence type="predicted"/>